<dbReference type="GO" id="GO:0016787">
    <property type="term" value="F:hydrolase activity"/>
    <property type="evidence" value="ECO:0007669"/>
    <property type="project" value="UniProtKB-KW"/>
</dbReference>
<dbReference type="Proteomes" id="UP000530564">
    <property type="component" value="Unassembled WGS sequence"/>
</dbReference>
<dbReference type="EMBL" id="JACIDK010000003">
    <property type="protein sequence ID" value="MBB3891775.1"/>
    <property type="molecule type" value="Genomic_DNA"/>
</dbReference>
<keyword evidence="3" id="KW-0460">Magnesium</keyword>
<evidence type="ECO:0000256" key="2">
    <source>
        <dbReference type="ARBA" id="ARBA00022801"/>
    </source>
</evidence>
<evidence type="ECO:0000259" key="5">
    <source>
        <dbReference type="PROSITE" id="PS51462"/>
    </source>
</evidence>
<organism evidence="6 7">
    <name type="scientific">Phenylobacterium haematophilum</name>
    <dbReference type="NCBI Taxonomy" id="98513"/>
    <lineage>
        <taxon>Bacteria</taxon>
        <taxon>Pseudomonadati</taxon>
        <taxon>Pseudomonadota</taxon>
        <taxon>Alphaproteobacteria</taxon>
        <taxon>Caulobacterales</taxon>
        <taxon>Caulobacteraceae</taxon>
        <taxon>Phenylobacterium</taxon>
    </lineage>
</organism>
<proteinExistence type="inferred from homology"/>
<accession>A0A839ZYV5</accession>
<dbReference type="PANTHER" id="PTHR43046">
    <property type="entry name" value="GDP-MANNOSE MANNOSYL HYDROLASE"/>
    <property type="match status" value="1"/>
</dbReference>
<dbReference type="InterPro" id="IPR000086">
    <property type="entry name" value="NUDIX_hydrolase_dom"/>
</dbReference>
<comment type="similarity">
    <text evidence="4">Belongs to the Nudix hydrolase family.</text>
</comment>
<evidence type="ECO:0000256" key="3">
    <source>
        <dbReference type="ARBA" id="ARBA00022842"/>
    </source>
</evidence>
<dbReference type="Gene3D" id="3.90.79.10">
    <property type="entry name" value="Nucleoside Triphosphate Pyrophosphohydrolase"/>
    <property type="match status" value="1"/>
</dbReference>
<dbReference type="RefSeq" id="WP_183773198.1">
    <property type="nucleotide sequence ID" value="NZ_JACIDK010000003.1"/>
</dbReference>
<reference evidence="6 7" key="1">
    <citation type="submission" date="2020-08" db="EMBL/GenBank/DDBJ databases">
        <title>Genomic Encyclopedia of Type Strains, Phase IV (KMG-IV): sequencing the most valuable type-strain genomes for metagenomic binning, comparative biology and taxonomic classification.</title>
        <authorList>
            <person name="Goeker M."/>
        </authorList>
    </citation>
    <scope>NUCLEOTIDE SEQUENCE [LARGE SCALE GENOMIC DNA]</scope>
    <source>
        <strain evidence="6 7">DSM 21793</strain>
    </source>
</reference>
<protein>
    <submittedName>
        <fullName evidence="6">8-oxo-dGTP pyrophosphatase MutT (NUDIX family)</fullName>
    </submittedName>
</protein>
<dbReference type="SUPFAM" id="SSF55811">
    <property type="entry name" value="Nudix"/>
    <property type="match status" value="1"/>
</dbReference>
<evidence type="ECO:0000256" key="1">
    <source>
        <dbReference type="ARBA" id="ARBA00001946"/>
    </source>
</evidence>
<evidence type="ECO:0000256" key="4">
    <source>
        <dbReference type="RuleBase" id="RU003476"/>
    </source>
</evidence>
<dbReference type="CDD" id="cd04685">
    <property type="entry name" value="NUDIX_Hydrolase"/>
    <property type="match status" value="1"/>
</dbReference>
<feature type="domain" description="Nudix hydrolase" evidence="5">
    <location>
        <begin position="11"/>
        <end position="158"/>
    </location>
</feature>
<dbReference type="InterPro" id="IPR020084">
    <property type="entry name" value="NUDIX_hydrolase_CS"/>
</dbReference>
<dbReference type="AlphaFoldDB" id="A0A839ZYV5"/>
<dbReference type="InterPro" id="IPR015797">
    <property type="entry name" value="NUDIX_hydrolase-like_dom_sf"/>
</dbReference>
<dbReference type="PROSITE" id="PS00893">
    <property type="entry name" value="NUDIX_BOX"/>
    <property type="match status" value="1"/>
</dbReference>
<evidence type="ECO:0000313" key="6">
    <source>
        <dbReference type="EMBL" id="MBB3891775.1"/>
    </source>
</evidence>
<gene>
    <name evidence="6" type="ORF">GGQ61_002503</name>
</gene>
<dbReference type="PRINTS" id="PR00502">
    <property type="entry name" value="NUDIXFAMILY"/>
</dbReference>
<comment type="cofactor">
    <cofactor evidence="1">
        <name>Mg(2+)</name>
        <dbReference type="ChEBI" id="CHEBI:18420"/>
    </cofactor>
</comment>
<evidence type="ECO:0000313" key="7">
    <source>
        <dbReference type="Proteomes" id="UP000530564"/>
    </source>
</evidence>
<keyword evidence="7" id="KW-1185">Reference proteome</keyword>
<dbReference type="PANTHER" id="PTHR43046:SF12">
    <property type="entry name" value="GDP-MANNOSE MANNOSYL HYDROLASE"/>
    <property type="match status" value="1"/>
</dbReference>
<dbReference type="InterPro" id="IPR020476">
    <property type="entry name" value="Nudix_hydrolase"/>
</dbReference>
<sequence length="171" mass="19676">MPDMPDDLPLTERHAVRVVVRDCEGRILLFNTRDVTEPEQGEWWELPGGGIDPGETYLNAALRELREETGIVVRADQVGRPSWRRTATFRYRQARRLQHEVVVEVRLDGPGAAIDETGRLDYELEDYTGFRWWTPAEIERHGGRFYPGRLPALLAGFLAGEDIDEPFELWS</sequence>
<keyword evidence="2 4" id="KW-0378">Hydrolase</keyword>
<name>A0A839ZYV5_9CAUL</name>
<dbReference type="PROSITE" id="PS51462">
    <property type="entry name" value="NUDIX"/>
    <property type="match status" value="1"/>
</dbReference>
<comment type="caution">
    <text evidence="6">The sequence shown here is derived from an EMBL/GenBank/DDBJ whole genome shotgun (WGS) entry which is preliminary data.</text>
</comment>
<dbReference type="Pfam" id="PF00293">
    <property type="entry name" value="NUDIX"/>
    <property type="match status" value="1"/>
</dbReference>